<proteinExistence type="predicted"/>
<dbReference type="OrthoDB" id="5371646at2759"/>
<keyword evidence="3" id="KW-1185">Reference proteome</keyword>
<name>A0A370TUW4_9HELO</name>
<sequence length="315" mass="33607">MEGVTPPFSEQEKRILLAEAIKQSSIPAERLLAFLNDGNVQPAWNHMILPYGRTLQSCIDAYEALRNGLAGRHSPYPILALPSTSNKRKSAPESLEHILTAPSPKRRQSGVETLSSARDIRPKPPSSNGSPLPLTSLVGPPAPQPKKRGRPSKADVELRQQEAIARGEVLPPSKILTPKAPKQVVGQQSSTAGFTVIAPMTTAGPPTDPSAAGQYQGETIMGDSGKKKRAPRQSKGLKNPGEATFAAVNPQPSQTPQVKEPDLESAQLPAPRLPSEPSQPVPPKEEEEKAPAQPVKTETAPEVEEPAEAPPPTKT</sequence>
<feature type="compositionally biased region" description="Low complexity" evidence="1">
    <location>
        <begin position="291"/>
        <end position="300"/>
    </location>
</feature>
<feature type="region of interest" description="Disordered" evidence="1">
    <location>
        <begin position="81"/>
        <end position="157"/>
    </location>
</feature>
<feature type="compositionally biased region" description="Pro residues" evidence="1">
    <location>
        <begin position="271"/>
        <end position="282"/>
    </location>
</feature>
<dbReference type="Proteomes" id="UP000254866">
    <property type="component" value="Unassembled WGS sequence"/>
</dbReference>
<dbReference type="RefSeq" id="XP_031871983.1">
    <property type="nucleotide sequence ID" value="XM_032012290.1"/>
</dbReference>
<gene>
    <name evidence="2" type="ORF">BP5553_03667</name>
</gene>
<evidence type="ECO:0000256" key="1">
    <source>
        <dbReference type="SAM" id="MobiDB-lite"/>
    </source>
</evidence>
<evidence type="ECO:0000313" key="2">
    <source>
        <dbReference type="EMBL" id="RDL39327.1"/>
    </source>
</evidence>
<dbReference type="GeneID" id="43596516"/>
<dbReference type="EMBL" id="NPIC01000002">
    <property type="protein sequence ID" value="RDL39327.1"/>
    <property type="molecule type" value="Genomic_DNA"/>
</dbReference>
<reference evidence="2 3" key="1">
    <citation type="journal article" date="2018" name="IMA Fungus">
        <title>IMA Genome-F 9: Draft genome sequence of Annulohypoxylon stygium, Aspergillus mulundensis, Berkeleyomyces basicola (syn. Thielaviopsis basicola), Ceratocystis smalleyi, two Cercospora beticola strains, Coleophoma cylindrospora, Fusarium fracticaudum, Phialophora cf. hyalina, and Morchella septimelata.</title>
        <authorList>
            <person name="Wingfield B.D."/>
            <person name="Bills G.F."/>
            <person name="Dong Y."/>
            <person name="Huang W."/>
            <person name="Nel W.J."/>
            <person name="Swalarsk-Parry B.S."/>
            <person name="Vaghefi N."/>
            <person name="Wilken P.M."/>
            <person name="An Z."/>
            <person name="de Beer Z.W."/>
            <person name="De Vos L."/>
            <person name="Chen L."/>
            <person name="Duong T.A."/>
            <person name="Gao Y."/>
            <person name="Hammerbacher A."/>
            <person name="Kikkert J.R."/>
            <person name="Li Y."/>
            <person name="Li H."/>
            <person name="Li K."/>
            <person name="Li Q."/>
            <person name="Liu X."/>
            <person name="Ma X."/>
            <person name="Naidoo K."/>
            <person name="Pethybridge S.J."/>
            <person name="Sun J."/>
            <person name="Steenkamp E.T."/>
            <person name="van der Nest M.A."/>
            <person name="van Wyk S."/>
            <person name="Wingfield M.J."/>
            <person name="Xiong C."/>
            <person name="Yue Q."/>
            <person name="Zhang X."/>
        </authorList>
    </citation>
    <scope>NUCLEOTIDE SEQUENCE [LARGE SCALE GENOMIC DNA]</scope>
    <source>
        <strain evidence="2 3">BP 5553</strain>
    </source>
</reference>
<dbReference type="AlphaFoldDB" id="A0A370TUW4"/>
<evidence type="ECO:0000313" key="3">
    <source>
        <dbReference type="Proteomes" id="UP000254866"/>
    </source>
</evidence>
<organism evidence="2 3">
    <name type="scientific">Venustampulla echinocandica</name>
    <dbReference type="NCBI Taxonomy" id="2656787"/>
    <lineage>
        <taxon>Eukaryota</taxon>
        <taxon>Fungi</taxon>
        <taxon>Dikarya</taxon>
        <taxon>Ascomycota</taxon>
        <taxon>Pezizomycotina</taxon>
        <taxon>Leotiomycetes</taxon>
        <taxon>Helotiales</taxon>
        <taxon>Pleuroascaceae</taxon>
        <taxon>Venustampulla</taxon>
    </lineage>
</organism>
<feature type="region of interest" description="Disordered" evidence="1">
    <location>
        <begin position="196"/>
        <end position="315"/>
    </location>
</feature>
<protein>
    <submittedName>
        <fullName evidence="2">Uncharacterized protein</fullName>
    </submittedName>
</protein>
<comment type="caution">
    <text evidence="2">The sequence shown here is derived from an EMBL/GenBank/DDBJ whole genome shotgun (WGS) entry which is preliminary data.</text>
</comment>
<accession>A0A370TUW4</accession>